<feature type="transmembrane region" description="Helical" evidence="1">
    <location>
        <begin position="125"/>
        <end position="145"/>
    </location>
</feature>
<organism evidence="2 3">
    <name type="scientific">Caulobacter ginsengisoli</name>
    <dbReference type="NCBI Taxonomy" id="400775"/>
    <lineage>
        <taxon>Bacteria</taxon>
        <taxon>Pseudomonadati</taxon>
        <taxon>Pseudomonadota</taxon>
        <taxon>Alphaproteobacteria</taxon>
        <taxon>Caulobacterales</taxon>
        <taxon>Caulobacteraceae</taxon>
        <taxon>Caulobacter</taxon>
    </lineage>
</organism>
<evidence type="ECO:0000313" key="3">
    <source>
        <dbReference type="Proteomes" id="UP001228905"/>
    </source>
</evidence>
<keyword evidence="1" id="KW-1133">Transmembrane helix</keyword>
<protein>
    <submittedName>
        <fullName evidence="2">Membrane protein</fullName>
    </submittedName>
</protein>
<dbReference type="InterPro" id="IPR025962">
    <property type="entry name" value="SdpI/YhfL"/>
</dbReference>
<dbReference type="PANTHER" id="PTHR37810">
    <property type="entry name" value="IMMUNITY PROTEIN SDPI"/>
    <property type="match status" value="1"/>
</dbReference>
<dbReference type="PANTHER" id="PTHR37810:SF5">
    <property type="entry name" value="IMMUNITY PROTEIN SDPI"/>
    <property type="match status" value="1"/>
</dbReference>
<dbReference type="PIRSF" id="PIRSF038959">
    <property type="entry name" value="SdpI"/>
    <property type="match status" value="1"/>
</dbReference>
<feature type="transmembrane region" description="Helical" evidence="1">
    <location>
        <begin position="196"/>
        <end position="218"/>
    </location>
</feature>
<feature type="transmembrane region" description="Helical" evidence="1">
    <location>
        <begin position="171"/>
        <end position="190"/>
    </location>
</feature>
<dbReference type="EMBL" id="JAUSVS010000007">
    <property type="protein sequence ID" value="MDQ0465692.1"/>
    <property type="molecule type" value="Genomic_DNA"/>
</dbReference>
<reference evidence="2 3" key="1">
    <citation type="submission" date="2023-07" db="EMBL/GenBank/DDBJ databases">
        <title>Genomic Encyclopedia of Type Strains, Phase IV (KMG-IV): sequencing the most valuable type-strain genomes for metagenomic binning, comparative biology and taxonomic classification.</title>
        <authorList>
            <person name="Goeker M."/>
        </authorList>
    </citation>
    <scope>NUCLEOTIDE SEQUENCE [LARGE SCALE GENOMIC DNA]</scope>
    <source>
        <strain evidence="2 3">DSM 18695</strain>
    </source>
</reference>
<keyword evidence="1" id="KW-0812">Transmembrane</keyword>
<keyword evidence="1" id="KW-0472">Membrane</keyword>
<proteinExistence type="predicted"/>
<evidence type="ECO:0000313" key="2">
    <source>
        <dbReference type="EMBL" id="MDQ0465692.1"/>
    </source>
</evidence>
<dbReference type="Proteomes" id="UP001228905">
    <property type="component" value="Unassembled WGS sequence"/>
</dbReference>
<dbReference type="RefSeq" id="WP_307351222.1">
    <property type="nucleotide sequence ID" value="NZ_JAUSVS010000007.1"/>
</dbReference>
<feature type="transmembrane region" description="Helical" evidence="1">
    <location>
        <begin position="57"/>
        <end position="78"/>
    </location>
</feature>
<keyword evidence="3" id="KW-1185">Reference proteome</keyword>
<sequence>MTASQKRFTLTDWAAAAGIAGMAGLAFAVWQWGKAGPLPVHFNFQGVVDRYGDRRELALGIAAMAAGSVALWMGLALLARTDAAQGWKDSLRLGRGLVVLAMGFMSLILAGIALGWAGGGLGPQRWTLGLVGLLFTVIGAVIGKVRPNPIAGVRTYWSLTSRLAWDKSNRLAGRLFALIGIVAVLASPFAPMPLAMMALVGAVLVAAAWAVLESFLVWRTDPDRKAKA</sequence>
<evidence type="ECO:0000256" key="1">
    <source>
        <dbReference type="SAM" id="Phobius"/>
    </source>
</evidence>
<comment type="caution">
    <text evidence="2">The sequence shown here is derived from an EMBL/GenBank/DDBJ whole genome shotgun (WGS) entry which is preliminary data.</text>
</comment>
<gene>
    <name evidence="2" type="ORF">QO010_003481</name>
</gene>
<feature type="transmembrane region" description="Helical" evidence="1">
    <location>
        <begin position="98"/>
        <end position="119"/>
    </location>
</feature>
<dbReference type="Pfam" id="PF13630">
    <property type="entry name" value="SdpI"/>
    <property type="match status" value="1"/>
</dbReference>
<accession>A0ABU0IXL1</accession>
<dbReference type="InterPro" id="IPR026272">
    <property type="entry name" value="SdpI"/>
</dbReference>
<feature type="transmembrane region" description="Helical" evidence="1">
    <location>
        <begin position="12"/>
        <end position="33"/>
    </location>
</feature>
<name>A0ABU0IXL1_9CAUL</name>